<comment type="caution">
    <text evidence="1">The sequence shown here is derived from an EMBL/GenBank/DDBJ whole genome shotgun (WGS) entry which is preliminary data.</text>
</comment>
<dbReference type="Pfam" id="PF05947">
    <property type="entry name" value="T6SS_TssF"/>
    <property type="match status" value="1"/>
</dbReference>
<dbReference type="NCBIfam" id="TIGR03359">
    <property type="entry name" value="VI_chp_6"/>
    <property type="match status" value="1"/>
</dbReference>
<gene>
    <name evidence="1" type="primary">vasA</name>
    <name evidence="1" type="ORF">DNK44_25050</name>
</gene>
<evidence type="ECO:0000313" key="1">
    <source>
        <dbReference type="EMBL" id="TBU84474.1"/>
    </source>
</evidence>
<evidence type="ECO:0000313" key="2">
    <source>
        <dbReference type="Proteomes" id="UP000293172"/>
    </source>
</evidence>
<proteinExistence type="predicted"/>
<protein>
    <submittedName>
        <fullName evidence="1">Type VI secretion system baseplate subunit TssF</fullName>
    </submittedName>
</protein>
<dbReference type="Proteomes" id="UP000293172">
    <property type="component" value="Unassembled WGS sequence"/>
</dbReference>
<organism evidence="1 2">
    <name type="scientific">Phytopseudomonas dryadis</name>
    <dbReference type="NCBI Taxonomy" id="2487520"/>
    <lineage>
        <taxon>Bacteria</taxon>
        <taxon>Pseudomonadati</taxon>
        <taxon>Pseudomonadota</taxon>
        <taxon>Gammaproteobacteria</taxon>
        <taxon>Pseudomonadales</taxon>
        <taxon>Pseudomonadaceae</taxon>
        <taxon>Phytopseudomonas</taxon>
    </lineage>
</organism>
<name>A0A4Q9QSL7_9GAMM</name>
<dbReference type="RefSeq" id="WP_131199382.1">
    <property type="nucleotide sequence ID" value="NZ_QJUL01000066.1"/>
</dbReference>
<dbReference type="InterPro" id="IPR010272">
    <property type="entry name" value="T6SS_TssF"/>
</dbReference>
<dbReference type="PIRSF" id="PIRSF028304">
    <property type="entry name" value="UCP028304"/>
    <property type="match status" value="1"/>
</dbReference>
<dbReference type="EMBL" id="QJUL01000066">
    <property type="protein sequence ID" value="TBU84474.1"/>
    <property type="molecule type" value="Genomic_DNA"/>
</dbReference>
<dbReference type="PANTHER" id="PTHR35565">
    <property type="entry name" value="CYTOPLASMIC PROTEIN-RELATED"/>
    <property type="match status" value="1"/>
</dbReference>
<accession>A0A4Q9QSL7</accession>
<dbReference type="InterPro" id="IPR010269">
    <property type="entry name" value="T6SS_TssC-like"/>
</dbReference>
<dbReference type="AlphaFoldDB" id="A0A4Q9QSL7"/>
<dbReference type="PANTHER" id="PTHR35565:SF1">
    <property type="entry name" value="TYPE VI SECRETION SYSTEM CONTRACTILE SHEATH LARGE SUBUNIT"/>
    <property type="match status" value="1"/>
</dbReference>
<sequence>MPLRTKFRDELNLLRRLGSQFALENPQLARFLGEQTADPDVERLIEGFAFLTAKLRLKIEDDLPELTHSLLQLLWPNYLRPLPSATIMRFDPIERAVSERQVISKGTRMLSRPVSGVSCEFRTCTDVVLYPLRLREVSDAHTREKSIVRIDLQSITDNPLNAIDCDQLDFHLSGDGTTAQTLYLWLSRYLSGITVECDGQVRQLSPRQVAFPGFDPDEALLPYSKNAFDGYRILQEYFVFPQRFHFFSLTGLRALWPAQASERIRFELHFSRPMPADIRLRTSDIALYCAPAVNLFPHDAEPVRLDGRRVDQRLMPTGQRPDCHEIFSIDNVSGWRVKPDGQRGERLRTFHPFESFQHEIEHAHGRTALYYRTRIEPALIQDGVVHRIAFVRGDETDYIGHSETVSISLTCTNRDLPLALGAGDICLPTQSTPRFATYANITRPTPSYRPVLDGALQWTLISNLSLNYLSLLSAEPLKAVIRAYDFAALHDIQQARSTRKRLDGIGEAVTTPADVLMKGLPIRGLQTLLKLDQSAFLCEGDLYLFGTVLSHFFGLYASINSFHQLDVLNTTNNERYEWPLQTGKQPLI</sequence>
<reference evidence="1 2" key="1">
    <citation type="submission" date="2018-06" db="EMBL/GenBank/DDBJ databases">
        <title>Three novel Pseudomonas species isolated from symptomatic oak.</title>
        <authorList>
            <person name="Bueno-Gonzalez V."/>
            <person name="Brady C."/>
        </authorList>
    </citation>
    <scope>NUCLEOTIDE SEQUENCE [LARGE SCALE GENOMIC DNA]</scope>
    <source>
        <strain evidence="1 2">P6B</strain>
    </source>
</reference>
<dbReference type="OrthoDB" id="9763676at2"/>